<comment type="caution">
    <text evidence="2">The sequence shown here is derived from an EMBL/GenBank/DDBJ whole genome shotgun (WGS) entry which is preliminary data.</text>
</comment>
<proteinExistence type="predicted"/>
<evidence type="ECO:0000313" key="2">
    <source>
        <dbReference type="EMBL" id="MDA2807047.1"/>
    </source>
</evidence>
<accession>A0ABT4TQT3</accession>
<dbReference type="Proteomes" id="UP001165685">
    <property type="component" value="Unassembled WGS sequence"/>
</dbReference>
<dbReference type="InterPro" id="IPR029475">
    <property type="entry name" value="DUF6807"/>
</dbReference>
<gene>
    <name evidence="2" type="ORF">O4U47_21260</name>
</gene>
<evidence type="ECO:0000256" key="1">
    <source>
        <dbReference type="SAM" id="MobiDB-lite"/>
    </source>
</evidence>
<name>A0ABT4TQT3_9ACTN</name>
<protein>
    <submittedName>
        <fullName evidence="2">PmoA family protein</fullName>
    </submittedName>
</protein>
<sequence>MTTPQSERQGRGGPGAARPDRPVPALNVAGLPVAELRSGADVAPGLSPRAYLHPVRTLGGTAVTEVFPDDHRHHLGTGVTVADVDGSSFWGGRTFTPDRGSVMLDNHGRQEHVRWLEEAPDRRVEELSWTGPDGGELLREERTVSAAPAADGAWVLRTGTRLRNTAGRGLAIGSPATKGRPGAGYGGLFWRAPIADEAPECFGSEPGGEPELHGSRAEWVALAGTAPAGGPWTLVFAQTGAERDPWFIRAAEYPGVGTSLAWDQVLRVADGSVVERGWAVVVADGHLSPGQAGRLVADLPE</sequence>
<reference evidence="2" key="1">
    <citation type="submission" date="2023-01" db="EMBL/GenBank/DDBJ databases">
        <title>Draft genome sequence of Nocardiopsis sp. LSu2-4 isolated from halophytes.</title>
        <authorList>
            <person name="Duangmal K."/>
            <person name="Chantavorakit T."/>
        </authorList>
    </citation>
    <scope>NUCLEOTIDE SEQUENCE</scope>
    <source>
        <strain evidence="2">LSu2-4</strain>
    </source>
</reference>
<keyword evidence="3" id="KW-1185">Reference proteome</keyword>
<evidence type="ECO:0000313" key="3">
    <source>
        <dbReference type="Proteomes" id="UP001165685"/>
    </source>
</evidence>
<dbReference type="EMBL" id="JAQFWP010000046">
    <property type="protein sequence ID" value="MDA2807047.1"/>
    <property type="molecule type" value="Genomic_DNA"/>
</dbReference>
<feature type="region of interest" description="Disordered" evidence="1">
    <location>
        <begin position="1"/>
        <end position="24"/>
    </location>
</feature>
<dbReference type="Pfam" id="PF14100">
    <property type="entry name" value="DUF6807"/>
    <property type="match status" value="1"/>
</dbReference>
<organism evidence="2 3">
    <name type="scientific">Nocardiopsis suaedae</name>
    <dbReference type="NCBI Taxonomy" id="3018444"/>
    <lineage>
        <taxon>Bacteria</taxon>
        <taxon>Bacillati</taxon>
        <taxon>Actinomycetota</taxon>
        <taxon>Actinomycetes</taxon>
        <taxon>Streptosporangiales</taxon>
        <taxon>Nocardiopsidaceae</taxon>
        <taxon>Nocardiopsis</taxon>
    </lineage>
</organism>